<dbReference type="SUPFAM" id="SSF46689">
    <property type="entry name" value="Homeodomain-like"/>
    <property type="match status" value="1"/>
</dbReference>
<keyword evidence="2 4" id="KW-0238">DNA-binding</keyword>
<dbReference type="PRINTS" id="PR00455">
    <property type="entry name" value="HTHTETR"/>
</dbReference>
<dbReference type="PANTHER" id="PTHR47506">
    <property type="entry name" value="TRANSCRIPTIONAL REGULATORY PROTEIN"/>
    <property type="match status" value="1"/>
</dbReference>
<proteinExistence type="predicted"/>
<dbReference type="PROSITE" id="PS51819">
    <property type="entry name" value="VOC"/>
    <property type="match status" value="1"/>
</dbReference>
<dbReference type="InterPro" id="IPR001647">
    <property type="entry name" value="HTH_TetR"/>
</dbReference>
<reference evidence="8" key="1">
    <citation type="journal article" date="2019" name="Int. J. Syst. Evol. Microbiol.">
        <title>The Global Catalogue of Microorganisms (GCM) 10K type strain sequencing project: providing services to taxonomists for standard genome sequencing and annotation.</title>
        <authorList>
            <consortium name="The Broad Institute Genomics Platform"/>
            <consortium name="The Broad Institute Genome Sequencing Center for Infectious Disease"/>
            <person name="Wu L."/>
            <person name="Ma J."/>
        </authorList>
    </citation>
    <scope>NUCLEOTIDE SEQUENCE [LARGE SCALE GENOMIC DNA]</scope>
    <source>
        <strain evidence="8">JCM 16544</strain>
    </source>
</reference>
<dbReference type="Gene3D" id="3.10.180.10">
    <property type="entry name" value="2,3-Dihydroxybiphenyl 1,2-Dioxygenase, domain 1"/>
    <property type="match status" value="1"/>
</dbReference>
<evidence type="ECO:0000313" key="8">
    <source>
        <dbReference type="Proteomes" id="UP001501697"/>
    </source>
</evidence>
<dbReference type="PROSITE" id="PS50977">
    <property type="entry name" value="HTH_TETR_2"/>
    <property type="match status" value="1"/>
</dbReference>
<feature type="domain" description="VOC" evidence="6">
    <location>
        <begin position="199"/>
        <end position="324"/>
    </location>
</feature>
<dbReference type="RefSeq" id="WP_344736455.1">
    <property type="nucleotide sequence ID" value="NZ_BAAAYU010000001.1"/>
</dbReference>
<evidence type="ECO:0000256" key="1">
    <source>
        <dbReference type="ARBA" id="ARBA00023015"/>
    </source>
</evidence>
<dbReference type="PANTHER" id="PTHR47506:SF1">
    <property type="entry name" value="HTH-TYPE TRANSCRIPTIONAL REGULATOR YJDC"/>
    <property type="match status" value="1"/>
</dbReference>
<evidence type="ECO:0000259" key="6">
    <source>
        <dbReference type="PROSITE" id="PS51819"/>
    </source>
</evidence>
<keyword evidence="1" id="KW-0805">Transcription regulation</keyword>
<dbReference type="SUPFAM" id="SSF54593">
    <property type="entry name" value="Glyoxalase/Bleomycin resistance protein/Dihydroxybiphenyl dioxygenase"/>
    <property type="match status" value="1"/>
</dbReference>
<dbReference type="InterPro" id="IPR029068">
    <property type="entry name" value="Glyas_Bleomycin-R_OHBP_Dase"/>
</dbReference>
<evidence type="ECO:0000313" key="7">
    <source>
        <dbReference type="EMBL" id="GAA3627034.1"/>
    </source>
</evidence>
<evidence type="ECO:0000256" key="3">
    <source>
        <dbReference type="ARBA" id="ARBA00023163"/>
    </source>
</evidence>
<dbReference type="EMBL" id="BAAAYU010000001">
    <property type="protein sequence ID" value="GAA3627034.1"/>
    <property type="molecule type" value="Genomic_DNA"/>
</dbReference>
<feature type="DNA-binding region" description="H-T-H motif" evidence="4">
    <location>
        <begin position="33"/>
        <end position="52"/>
    </location>
</feature>
<feature type="domain" description="HTH tetR-type" evidence="5">
    <location>
        <begin position="10"/>
        <end position="70"/>
    </location>
</feature>
<dbReference type="InterPro" id="IPR009057">
    <property type="entry name" value="Homeodomain-like_sf"/>
</dbReference>
<dbReference type="Proteomes" id="UP001501697">
    <property type="component" value="Unassembled WGS sequence"/>
</dbReference>
<evidence type="ECO:0000259" key="5">
    <source>
        <dbReference type="PROSITE" id="PS50977"/>
    </source>
</evidence>
<keyword evidence="3" id="KW-0804">Transcription</keyword>
<dbReference type="Pfam" id="PF00903">
    <property type="entry name" value="Glyoxalase"/>
    <property type="match status" value="1"/>
</dbReference>
<organism evidence="7 8">
    <name type="scientific">Microbacterium awajiense</name>
    <dbReference type="NCBI Taxonomy" id="415214"/>
    <lineage>
        <taxon>Bacteria</taxon>
        <taxon>Bacillati</taxon>
        <taxon>Actinomycetota</taxon>
        <taxon>Actinomycetes</taxon>
        <taxon>Micrococcales</taxon>
        <taxon>Microbacteriaceae</taxon>
        <taxon>Microbacterium</taxon>
    </lineage>
</organism>
<evidence type="ECO:0008006" key="9">
    <source>
        <dbReference type="Google" id="ProtNLM"/>
    </source>
</evidence>
<comment type="caution">
    <text evidence="7">The sequence shown here is derived from an EMBL/GenBank/DDBJ whole genome shotgun (WGS) entry which is preliminary data.</text>
</comment>
<dbReference type="Pfam" id="PF00440">
    <property type="entry name" value="TetR_N"/>
    <property type="match status" value="1"/>
</dbReference>
<dbReference type="InterPro" id="IPR037523">
    <property type="entry name" value="VOC_core"/>
</dbReference>
<evidence type="ECO:0000256" key="4">
    <source>
        <dbReference type="PROSITE-ProRule" id="PRU00335"/>
    </source>
</evidence>
<sequence length="333" mass="34900">MAPAIGRPRASSRETLAEAACELFLERGFEATSVADIASRAGVSRSSFFNYFESKSAVLWAGLDERLTHMQTRLEADEETDAPRAVRAAVLGLADDFAPDSLALGIVNAAAMGLDAELEREGALRRGRVARSVADRLERGGADRLHADVAGAAWGGAVLSAIEAWAHDGAGRTALSRFLAMAGESAALVSGAAPIGAVRQLRVVVQASAFEQTLAFYRDVVGMPQAEAYEADGGARVAILAAGRATLEIANPEQVTFIDRVETDGDAPSDPIRIALEVDDTHAAQSRLDEGGAVVEASARRTPWDSVNARLRGPAGLQLTLFQELGGGPSVLP</sequence>
<dbReference type="InterPro" id="IPR004360">
    <property type="entry name" value="Glyas_Fos-R_dOase_dom"/>
</dbReference>
<protein>
    <recommendedName>
        <fullName evidence="9">TetR family transcriptional regulator</fullName>
    </recommendedName>
</protein>
<dbReference type="Gene3D" id="1.10.357.10">
    <property type="entry name" value="Tetracycline Repressor, domain 2"/>
    <property type="match status" value="1"/>
</dbReference>
<gene>
    <name evidence="7" type="ORF">GCM10022200_06760</name>
</gene>
<evidence type="ECO:0000256" key="2">
    <source>
        <dbReference type="ARBA" id="ARBA00023125"/>
    </source>
</evidence>
<name>A0ABP7A8H7_9MICO</name>
<accession>A0ABP7A8H7</accession>
<keyword evidence="8" id="KW-1185">Reference proteome</keyword>